<dbReference type="STRING" id="37916.MCHLDSM_03145"/>
<dbReference type="PATRIC" id="fig|37916.4.peg.3070"/>
<dbReference type="Proteomes" id="UP000036513">
    <property type="component" value="Unassembled WGS sequence"/>
</dbReference>
<dbReference type="AlphaFoldDB" id="A0A0J6W431"/>
<keyword evidence="1" id="KW-0472">Membrane</keyword>
<keyword evidence="1" id="KW-0812">Transmembrane</keyword>
<accession>A0A0J6W431</accession>
<keyword evidence="3" id="KW-1185">Reference proteome</keyword>
<proteinExistence type="predicted"/>
<feature type="transmembrane region" description="Helical" evidence="1">
    <location>
        <begin position="15"/>
        <end position="40"/>
    </location>
</feature>
<organism evidence="2 3">
    <name type="scientific">Mycolicibacterium chlorophenolicum</name>
    <dbReference type="NCBI Taxonomy" id="37916"/>
    <lineage>
        <taxon>Bacteria</taxon>
        <taxon>Bacillati</taxon>
        <taxon>Actinomycetota</taxon>
        <taxon>Actinomycetes</taxon>
        <taxon>Mycobacteriales</taxon>
        <taxon>Mycobacteriaceae</taxon>
        <taxon>Mycolicibacterium</taxon>
    </lineage>
</organism>
<keyword evidence="1" id="KW-1133">Transmembrane helix</keyword>
<gene>
    <name evidence="2" type="ORF">MCHLDSM_03145</name>
</gene>
<evidence type="ECO:0000313" key="2">
    <source>
        <dbReference type="EMBL" id="KMO76412.1"/>
    </source>
</evidence>
<comment type="caution">
    <text evidence="2">The sequence shown here is derived from an EMBL/GenBank/DDBJ whole genome shotgun (WGS) entry which is preliminary data.</text>
</comment>
<sequence>MMYGTDGCMWGGWGWGGWILMGAVTVLLSAALITAVVLAIRHLAGSDAQRNRADSGAWSQPENALAQRFARGDIDEDEYRRRMTLLREHQESR</sequence>
<evidence type="ECO:0000256" key="1">
    <source>
        <dbReference type="SAM" id="Phobius"/>
    </source>
</evidence>
<name>A0A0J6W431_9MYCO</name>
<protein>
    <recommendedName>
        <fullName evidence="4">SHOCT domain-containing protein</fullName>
    </recommendedName>
</protein>
<evidence type="ECO:0000313" key="3">
    <source>
        <dbReference type="Proteomes" id="UP000036513"/>
    </source>
</evidence>
<evidence type="ECO:0008006" key="4">
    <source>
        <dbReference type="Google" id="ProtNLM"/>
    </source>
</evidence>
<reference evidence="2 3" key="1">
    <citation type="journal article" date="2015" name="Genome Biol. Evol.">
        <title>Characterization of Three Mycobacterium spp. with Potential Use in Bioremediation by Genome Sequencing and Comparative Genomics.</title>
        <authorList>
            <person name="Das S."/>
            <person name="Pettersson B.M."/>
            <person name="Behra P.R."/>
            <person name="Ramesh M."/>
            <person name="Dasgupta S."/>
            <person name="Bhattacharya A."/>
            <person name="Kirsebom L.A."/>
        </authorList>
    </citation>
    <scope>NUCLEOTIDE SEQUENCE [LARGE SCALE GENOMIC DNA]</scope>
    <source>
        <strain evidence="2 3">DSM 43826</strain>
    </source>
</reference>
<dbReference type="RefSeq" id="WP_011896134.1">
    <property type="nucleotide sequence ID" value="NZ_JYNL01000024.1"/>
</dbReference>
<dbReference type="EMBL" id="JYNL01000024">
    <property type="protein sequence ID" value="KMO76412.1"/>
    <property type="molecule type" value="Genomic_DNA"/>
</dbReference>